<reference evidence="5" key="1">
    <citation type="submission" date="2017-04" db="EMBL/GenBank/DDBJ databases">
        <title>Complete Genome Sequences of Twelve Strains of a Stable Defined Moderately Diverse Mouse Microbiota 2 (sDMDMm2).</title>
        <authorList>
            <person name="Uchimura Y."/>
            <person name="Wyss M."/>
            <person name="Brugiroux S."/>
            <person name="Limenitakis J.P."/>
            <person name="Stecher B."/>
            <person name="McCoy K.D."/>
            <person name="Macpherson A.J."/>
        </authorList>
    </citation>
    <scope>NUCLEOTIDE SEQUENCE</scope>
    <source>
        <strain evidence="5">YL58</strain>
    </source>
</reference>
<evidence type="ECO:0000256" key="2">
    <source>
        <dbReference type="RuleBase" id="RU361185"/>
    </source>
</evidence>
<dbReference type="SUPFAM" id="SSF51011">
    <property type="entry name" value="Glycosyl hydrolase domain"/>
    <property type="match status" value="1"/>
</dbReference>
<dbReference type="RefSeq" id="WP_065541103.1">
    <property type="nucleotide sequence ID" value="NZ_CP015405.2"/>
</dbReference>
<dbReference type="GO" id="GO:0005975">
    <property type="term" value="P:carbohydrate metabolic process"/>
    <property type="evidence" value="ECO:0007669"/>
    <property type="project" value="InterPro"/>
</dbReference>
<dbReference type="InterPro" id="IPR051816">
    <property type="entry name" value="Glycosyl_Hydrolase_31"/>
</dbReference>
<dbReference type="Gene3D" id="3.20.20.80">
    <property type="entry name" value="Glycosidases"/>
    <property type="match status" value="1"/>
</dbReference>
<dbReference type="CDD" id="cd06595">
    <property type="entry name" value="GH31_u1"/>
    <property type="match status" value="1"/>
</dbReference>
<gene>
    <name evidence="5" type="ORF">A4V09_03345</name>
</gene>
<dbReference type="PANTHER" id="PTHR43863">
    <property type="entry name" value="HYDROLASE, PUTATIVE (AFU_ORTHOLOGUE AFUA_1G03140)-RELATED"/>
    <property type="match status" value="1"/>
</dbReference>
<evidence type="ECO:0000259" key="3">
    <source>
        <dbReference type="Pfam" id="PF01055"/>
    </source>
</evidence>
<dbReference type="PANTHER" id="PTHR43863:SF2">
    <property type="entry name" value="MALTASE-GLUCOAMYLASE"/>
    <property type="match status" value="1"/>
</dbReference>
<dbReference type="Gene3D" id="2.60.40.1180">
    <property type="entry name" value="Golgi alpha-mannosidase II"/>
    <property type="match status" value="2"/>
</dbReference>
<dbReference type="InterPro" id="IPR000322">
    <property type="entry name" value="Glyco_hydro_31_TIM"/>
</dbReference>
<accession>A0A1C7I8L4</accession>
<sequence length="791" mass="90916">MNGINEKLDARPMAAKASMIQGENYRITVLTESLLRLEYSREGVFEDRATQTVLNRDFPVPAFKVTETAEELRLFTSALEMTYNKREFAPNGLFIKVTGGRSNETNWHYGDPVKDLGGTARTLDEADGAIPLESGVVSRNGFSIVDDSSSMAITENGWVEVRPKDSIDFYFFGYGHRYQEAVKDLYYLCGKTPLLPRWVFGNWWSRYHRYTEKEYKELMERFEQERIPFSVAVVDMDWHLVDIDPKYGSGWTGYTWNRDFFPDPGEFMDWLHGRNMKITLNVHPADGVRAYEEAYERVAKRMGINPDSQEPVQFDVTDRHFLEVYFEELHHPLEDEGVDFWWLDWQQGTVTKIPGLDPLWMLNHFHYLDSARRGKRRLTFSRYAGIGSHRYPIGFSGDTVITWDSLKFQPYFTATASNAGYGWWSHDIGGHMHGVRDDEMTARWVQLGVFSPLNRLHSTDNPFNGKEPWKYNKITQSVMEEFLRLRHKMVPYLYTMNRYASRDGQPLVRPMYWLEPEREETYDVPNEYYFGTELIAVPITDPADPCTCMGCAKAWLPKGTWFDFFTGRRYEGGRLLSVWRSVEEMPVFARAGAIVPMQELPEQMNDLSNPEKMEIYVFPGADNCFSLWEDEGDSLEDADENWVCTKLTLKNKEGFFVSAAQGNISVLPGKRTWTLHFRGVENATVKVQAEGLNVAAEQSYDAAACTLTVRTADIPVTSALEVQFEEGLLTAENHMTQFVYEILERAQIAYDLKEAVLKTVEELGEKAVPALFAMELDEALLCAVTEVLTAC</sequence>
<evidence type="ECO:0000313" key="5">
    <source>
        <dbReference type="EMBL" id="ANU74879.1"/>
    </source>
</evidence>
<dbReference type="STRING" id="1796616.A4V09_03345"/>
<dbReference type="Pfam" id="PF21365">
    <property type="entry name" value="Glyco_hydro_31_3rd"/>
    <property type="match status" value="1"/>
</dbReference>
<dbReference type="InterPro" id="IPR048395">
    <property type="entry name" value="Glyco_hydro_31_C"/>
</dbReference>
<dbReference type="Gene3D" id="2.60.40.1760">
    <property type="entry name" value="glycosyl hydrolase (family 31)"/>
    <property type="match status" value="1"/>
</dbReference>
<dbReference type="GO" id="GO:0004553">
    <property type="term" value="F:hydrolase activity, hydrolyzing O-glycosyl compounds"/>
    <property type="evidence" value="ECO:0007669"/>
    <property type="project" value="InterPro"/>
</dbReference>
<keyword evidence="2" id="KW-0326">Glycosidase</keyword>
<dbReference type="AlphaFoldDB" id="A0A1C7I8L4"/>
<dbReference type="InterPro" id="IPR013780">
    <property type="entry name" value="Glyco_hydro_b"/>
</dbReference>
<dbReference type="KEGG" id="byl:A4V09_03345"/>
<name>A0A1C7I8L4_9FIRM</name>
<dbReference type="Proteomes" id="UP000092574">
    <property type="component" value="Chromosome"/>
</dbReference>
<dbReference type="Pfam" id="PF01055">
    <property type="entry name" value="Glyco_hydro_31_2nd"/>
    <property type="match status" value="1"/>
</dbReference>
<feature type="domain" description="Glycosyl hydrolase family 31 C-terminal" evidence="4">
    <location>
        <begin position="504"/>
        <end position="595"/>
    </location>
</feature>
<dbReference type="InterPro" id="IPR017853">
    <property type="entry name" value="GH"/>
</dbReference>
<dbReference type="SUPFAM" id="SSF51445">
    <property type="entry name" value="(Trans)glycosidases"/>
    <property type="match status" value="1"/>
</dbReference>
<feature type="domain" description="Glycoside hydrolase family 31 TIM barrel" evidence="3">
    <location>
        <begin position="192"/>
        <end position="496"/>
    </location>
</feature>
<organism evidence="5 6">
    <name type="scientific">Blautia pseudococcoides</name>
    <dbReference type="NCBI Taxonomy" id="1796616"/>
    <lineage>
        <taxon>Bacteria</taxon>
        <taxon>Bacillati</taxon>
        <taxon>Bacillota</taxon>
        <taxon>Clostridia</taxon>
        <taxon>Lachnospirales</taxon>
        <taxon>Lachnospiraceae</taxon>
        <taxon>Blautia</taxon>
    </lineage>
</organism>
<proteinExistence type="inferred from homology"/>
<keyword evidence="2" id="KW-0378">Hydrolase</keyword>
<evidence type="ECO:0000259" key="4">
    <source>
        <dbReference type="Pfam" id="PF21365"/>
    </source>
</evidence>
<evidence type="ECO:0000256" key="1">
    <source>
        <dbReference type="ARBA" id="ARBA00007806"/>
    </source>
</evidence>
<protein>
    <submittedName>
        <fullName evidence="5">Alpha-xylosidase</fullName>
    </submittedName>
</protein>
<evidence type="ECO:0000313" key="6">
    <source>
        <dbReference type="Proteomes" id="UP000092574"/>
    </source>
</evidence>
<dbReference type="OrthoDB" id="176168at2"/>
<keyword evidence="6" id="KW-1185">Reference proteome</keyword>
<dbReference type="EMBL" id="CP015405">
    <property type="protein sequence ID" value="ANU74879.1"/>
    <property type="molecule type" value="Genomic_DNA"/>
</dbReference>
<comment type="similarity">
    <text evidence="1 2">Belongs to the glycosyl hydrolase 31 family.</text>
</comment>